<dbReference type="RefSeq" id="WP_271636631.1">
    <property type="nucleotide sequence ID" value="NZ_CP094970.1"/>
</dbReference>
<protein>
    <recommendedName>
        <fullName evidence="5">Secreted protein</fullName>
    </recommendedName>
</protein>
<feature type="compositionally biased region" description="Basic and acidic residues" evidence="1">
    <location>
        <begin position="61"/>
        <end position="77"/>
    </location>
</feature>
<keyword evidence="4" id="KW-1185">Reference proteome</keyword>
<evidence type="ECO:0000313" key="4">
    <source>
        <dbReference type="Proteomes" id="UP001164390"/>
    </source>
</evidence>
<evidence type="ECO:0008006" key="5">
    <source>
        <dbReference type="Google" id="ProtNLM"/>
    </source>
</evidence>
<evidence type="ECO:0000313" key="3">
    <source>
        <dbReference type="EMBL" id="UYM07655.1"/>
    </source>
</evidence>
<feature type="signal peptide" evidence="2">
    <location>
        <begin position="1"/>
        <end position="23"/>
    </location>
</feature>
<dbReference type="AlphaFoldDB" id="A0AA46TM90"/>
<proteinExistence type="predicted"/>
<organism evidence="3 4">
    <name type="scientific">Solicola gregarius</name>
    <dbReference type="NCBI Taxonomy" id="2908642"/>
    <lineage>
        <taxon>Bacteria</taxon>
        <taxon>Bacillati</taxon>
        <taxon>Actinomycetota</taxon>
        <taxon>Actinomycetes</taxon>
        <taxon>Propionibacteriales</taxon>
        <taxon>Nocardioidaceae</taxon>
        <taxon>Solicola</taxon>
    </lineage>
</organism>
<name>A0AA46TM90_9ACTN</name>
<dbReference type="Proteomes" id="UP001164390">
    <property type="component" value="Chromosome"/>
</dbReference>
<feature type="region of interest" description="Disordered" evidence="1">
    <location>
        <begin position="26"/>
        <end position="77"/>
    </location>
</feature>
<sequence length="77" mass="8357">MKRINPTVAVPLAGILAVTLAIAGTTWTSASEDDERNGESGRTHDDGDMISQTVSPDEREDAAKYWTPERMRNAKPG</sequence>
<evidence type="ECO:0000256" key="1">
    <source>
        <dbReference type="SAM" id="MobiDB-lite"/>
    </source>
</evidence>
<dbReference type="KEGG" id="sgrg:L0C25_11465"/>
<keyword evidence="2" id="KW-0732">Signal</keyword>
<feature type="chain" id="PRO_5041406119" description="Secreted protein" evidence="2">
    <location>
        <begin position="24"/>
        <end position="77"/>
    </location>
</feature>
<accession>A0AA46TM90</accession>
<dbReference type="EMBL" id="CP094970">
    <property type="protein sequence ID" value="UYM07655.1"/>
    <property type="molecule type" value="Genomic_DNA"/>
</dbReference>
<gene>
    <name evidence="3" type="ORF">L0C25_11465</name>
</gene>
<feature type="compositionally biased region" description="Basic and acidic residues" evidence="1">
    <location>
        <begin position="37"/>
        <end position="47"/>
    </location>
</feature>
<evidence type="ECO:0000256" key="2">
    <source>
        <dbReference type="SAM" id="SignalP"/>
    </source>
</evidence>
<reference evidence="3" key="1">
    <citation type="submission" date="2022-01" db="EMBL/GenBank/DDBJ databases">
        <title>Nocardioidaceae gen. sp. A5X3R13.</title>
        <authorList>
            <person name="Lopez Marin M.A."/>
            <person name="Uhlik O."/>
        </authorList>
    </citation>
    <scope>NUCLEOTIDE SEQUENCE</scope>
    <source>
        <strain evidence="3">A5X3R13</strain>
    </source>
</reference>